<comment type="caution">
    <text evidence="2">The sequence shown here is derived from an EMBL/GenBank/DDBJ whole genome shotgun (WGS) entry which is preliminary data.</text>
</comment>
<reference evidence="2" key="1">
    <citation type="submission" date="2023-10" db="EMBL/GenBank/DDBJ databases">
        <authorList>
            <person name="Chen Y."/>
            <person name="Shah S."/>
            <person name="Dougan E. K."/>
            <person name="Thang M."/>
            <person name="Chan C."/>
        </authorList>
    </citation>
    <scope>NUCLEOTIDE SEQUENCE [LARGE SCALE GENOMIC DNA]</scope>
</reference>
<name>A0ABN9SPB1_9DINO</name>
<sequence length="148" mass="15670">PRPQSWLYCITAPSAQNDRGGCMKLTRVSAVTVVVLRGTRPRALLPGALAPPRGEGTQSSSRGEGSHYGDPLSDEGGCDIHGQSTIGAPMASRPDSLESLDGEPVTIKKAYTLVKRKLAEQFQTSTPICWRGPSQGSSCWTACSRVVG</sequence>
<feature type="compositionally biased region" description="Low complexity" evidence="1">
    <location>
        <begin position="44"/>
        <end position="56"/>
    </location>
</feature>
<feature type="region of interest" description="Disordered" evidence="1">
    <location>
        <begin position="44"/>
        <end position="101"/>
    </location>
</feature>
<evidence type="ECO:0000313" key="2">
    <source>
        <dbReference type="EMBL" id="CAK0833688.1"/>
    </source>
</evidence>
<dbReference type="Proteomes" id="UP001189429">
    <property type="component" value="Unassembled WGS sequence"/>
</dbReference>
<protein>
    <submittedName>
        <fullName evidence="2">Uncharacterized protein</fullName>
    </submittedName>
</protein>
<keyword evidence="3" id="KW-1185">Reference proteome</keyword>
<proteinExistence type="predicted"/>
<dbReference type="EMBL" id="CAUYUJ010012280">
    <property type="protein sequence ID" value="CAK0833688.1"/>
    <property type="molecule type" value="Genomic_DNA"/>
</dbReference>
<evidence type="ECO:0000313" key="3">
    <source>
        <dbReference type="Proteomes" id="UP001189429"/>
    </source>
</evidence>
<accession>A0ABN9SPB1</accession>
<evidence type="ECO:0000256" key="1">
    <source>
        <dbReference type="SAM" id="MobiDB-lite"/>
    </source>
</evidence>
<feature type="non-terminal residue" evidence="2">
    <location>
        <position position="1"/>
    </location>
</feature>
<gene>
    <name evidence="2" type="ORF">PCOR1329_LOCUS31297</name>
</gene>
<organism evidence="2 3">
    <name type="scientific">Prorocentrum cordatum</name>
    <dbReference type="NCBI Taxonomy" id="2364126"/>
    <lineage>
        <taxon>Eukaryota</taxon>
        <taxon>Sar</taxon>
        <taxon>Alveolata</taxon>
        <taxon>Dinophyceae</taxon>
        <taxon>Prorocentrales</taxon>
        <taxon>Prorocentraceae</taxon>
        <taxon>Prorocentrum</taxon>
    </lineage>
</organism>